<protein>
    <submittedName>
        <fullName evidence="2">Plasmid stabilization system protein ParE</fullName>
    </submittedName>
</protein>
<sequence>MEVTIYWTDFAKEELHSIYNFTRIKNSAKFSKKIIKKIIDSIIILKSFPELGQIETFLQDKKQSFRFIIQDNYKIIYWFNKPNNRIEIIDIFDCRQNPILLNRIK</sequence>
<dbReference type="RefSeq" id="WP_090408743.1">
    <property type="nucleotide sequence ID" value="NZ_FNDQ01000012.1"/>
</dbReference>
<dbReference type="EMBL" id="FNDQ01000012">
    <property type="protein sequence ID" value="SDH73080.1"/>
    <property type="molecule type" value="Genomic_DNA"/>
</dbReference>
<dbReference type="Proteomes" id="UP000243588">
    <property type="component" value="Unassembled WGS sequence"/>
</dbReference>
<evidence type="ECO:0000256" key="1">
    <source>
        <dbReference type="ARBA" id="ARBA00022649"/>
    </source>
</evidence>
<organism evidence="2 3">
    <name type="scientific">Myroides phaeus</name>
    <dbReference type="NCBI Taxonomy" id="702745"/>
    <lineage>
        <taxon>Bacteria</taxon>
        <taxon>Pseudomonadati</taxon>
        <taxon>Bacteroidota</taxon>
        <taxon>Flavobacteriia</taxon>
        <taxon>Flavobacteriales</taxon>
        <taxon>Flavobacteriaceae</taxon>
        <taxon>Myroides</taxon>
    </lineage>
</organism>
<keyword evidence="1" id="KW-1277">Toxin-antitoxin system</keyword>
<dbReference type="InterPro" id="IPR007712">
    <property type="entry name" value="RelE/ParE_toxin"/>
</dbReference>
<reference evidence="3" key="1">
    <citation type="submission" date="2016-10" db="EMBL/GenBank/DDBJ databases">
        <authorList>
            <person name="Varghese N."/>
            <person name="Submissions S."/>
        </authorList>
    </citation>
    <scope>NUCLEOTIDE SEQUENCE [LARGE SCALE GENOMIC DNA]</scope>
    <source>
        <strain evidence="3">DSM 23313</strain>
    </source>
</reference>
<dbReference type="SUPFAM" id="SSF143011">
    <property type="entry name" value="RelE-like"/>
    <property type="match status" value="1"/>
</dbReference>
<dbReference type="Gene3D" id="3.30.2310.20">
    <property type="entry name" value="RelE-like"/>
    <property type="match status" value="1"/>
</dbReference>
<evidence type="ECO:0000313" key="3">
    <source>
        <dbReference type="Proteomes" id="UP000243588"/>
    </source>
</evidence>
<accession>A0A1G8ETA1</accession>
<dbReference type="AlphaFoldDB" id="A0A1G8ETA1"/>
<proteinExistence type="predicted"/>
<keyword evidence="3" id="KW-1185">Reference proteome</keyword>
<evidence type="ECO:0000313" key="2">
    <source>
        <dbReference type="EMBL" id="SDH73080.1"/>
    </source>
</evidence>
<dbReference type="STRING" id="702745.SAMN05421818_11265"/>
<name>A0A1G8ETA1_9FLAO</name>
<gene>
    <name evidence="2" type="ORF">SAMN05421818_11265</name>
</gene>
<dbReference type="InterPro" id="IPR035093">
    <property type="entry name" value="RelE/ParE_toxin_dom_sf"/>
</dbReference>
<dbReference type="Pfam" id="PF05016">
    <property type="entry name" value="ParE_toxin"/>
    <property type="match status" value="1"/>
</dbReference>